<proteinExistence type="predicted"/>
<accession>A0ABQ6JH72</accession>
<feature type="transmembrane region" description="Helical" evidence="1">
    <location>
        <begin position="118"/>
        <end position="140"/>
    </location>
</feature>
<gene>
    <name evidence="2" type="ORF">GCM10025868_28200</name>
</gene>
<feature type="transmembrane region" description="Helical" evidence="1">
    <location>
        <begin position="232"/>
        <end position="254"/>
    </location>
</feature>
<feature type="transmembrane region" description="Helical" evidence="1">
    <location>
        <begin position="12"/>
        <end position="33"/>
    </location>
</feature>
<feature type="transmembrane region" description="Helical" evidence="1">
    <location>
        <begin position="174"/>
        <end position="192"/>
    </location>
</feature>
<keyword evidence="3" id="KW-1185">Reference proteome</keyword>
<evidence type="ECO:0000313" key="3">
    <source>
        <dbReference type="Proteomes" id="UP001157017"/>
    </source>
</evidence>
<evidence type="ECO:0000256" key="1">
    <source>
        <dbReference type="SAM" id="Phobius"/>
    </source>
</evidence>
<dbReference type="Proteomes" id="UP001157017">
    <property type="component" value="Unassembled WGS sequence"/>
</dbReference>
<organism evidence="2 3">
    <name type="scientific">Angustibacter aerolatus</name>
    <dbReference type="NCBI Taxonomy" id="1162965"/>
    <lineage>
        <taxon>Bacteria</taxon>
        <taxon>Bacillati</taxon>
        <taxon>Actinomycetota</taxon>
        <taxon>Actinomycetes</taxon>
        <taxon>Kineosporiales</taxon>
        <taxon>Kineosporiaceae</taxon>
    </lineage>
</organism>
<comment type="caution">
    <text evidence="2">The sequence shown here is derived from an EMBL/GenBank/DDBJ whole genome shotgun (WGS) entry which is preliminary data.</text>
</comment>
<feature type="transmembrane region" description="Helical" evidence="1">
    <location>
        <begin position="39"/>
        <end position="60"/>
    </location>
</feature>
<keyword evidence="1" id="KW-1133">Transmembrane helix</keyword>
<feature type="transmembrane region" description="Helical" evidence="1">
    <location>
        <begin position="198"/>
        <end position="220"/>
    </location>
</feature>
<feature type="transmembrane region" description="Helical" evidence="1">
    <location>
        <begin position="146"/>
        <end position="167"/>
    </location>
</feature>
<keyword evidence="1" id="KW-0472">Membrane</keyword>
<feature type="transmembrane region" description="Helical" evidence="1">
    <location>
        <begin position="67"/>
        <end position="83"/>
    </location>
</feature>
<sequence>MPPDAVVLPSRRATWTSTGLTAALAALLTATAYVGAWPLAAVCALGAAAMAWGWPVLLALPSPRGTTSVVAGGGVLAAVAVALTTEEPLLRWLSLALAVSVVGEFVHQAARRDARPRMVESVTGSVAGLVLVSSLAAVVALPRSPVGGGGVLVWAVPVALALVPQALPLPGRVAMPLGVLVGLLAGGLLGGLQHDGHVLAGLVAGVSAGVVLLLHRLLAVLPPAAGSLAGRVALAVAPLAGSGMVAYVAVRLLAR</sequence>
<dbReference type="EMBL" id="BSUZ01000001">
    <property type="protein sequence ID" value="GMA87570.1"/>
    <property type="molecule type" value="Genomic_DNA"/>
</dbReference>
<evidence type="ECO:0000313" key="2">
    <source>
        <dbReference type="EMBL" id="GMA87570.1"/>
    </source>
</evidence>
<reference evidence="3" key="1">
    <citation type="journal article" date="2019" name="Int. J. Syst. Evol. Microbiol.">
        <title>The Global Catalogue of Microorganisms (GCM) 10K type strain sequencing project: providing services to taxonomists for standard genome sequencing and annotation.</title>
        <authorList>
            <consortium name="The Broad Institute Genomics Platform"/>
            <consortium name="The Broad Institute Genome Sequencing Center for Infectious Disease"/>
            <person name="Wu L."/>
            <person name="Ma J."/>
        </authorList>
    </citation>
    <scope>NUCLEOTIDE SEQUENCE [LARGE SCALE GENOMIC DNA]</scope>
    <source>
        <strain evidence="3">NBRC 108730</strain>
    </source>
</reference>
<protein>
    <submittedName>
        <fullName evidence="2">Uncharacterized protein</fullName>
    </submittedName>
</protein>
<feature type="transmembrane region" description="Helical" evidence="1">
    <location>
        <begin position="89"/>
        <end position="106"/>
    </location>
</feature>
<keyword evidence="1" id="KW-0812">Transmembrane</keyword>
<name>A0ABQ6JH72_9ACTN</name>